<dbReference type="GO" id="GO:0003676">
    <property type="term" value="F:nucleic acid binding"/>
    <property type="evidence" value="ECO:0007669"/>
    <property type="project" value="InterPro"/>
</dbReference>
<dbReference type="InterPro" id="IPR025558">
    <property type="entry name" value="DUF4283"/>
</dbReference>
<dbReference type="InterPro" id="IPR040256">
    <property type="entry name" value="At4g02000-like"/>
</dbReference>
<dbReference type="PROSITE" id="PS50158">
    <property type="entry name" value="ZF_CCHC"/>
    <property type="match status" value="1"/>
</dbReference>
<evidence type="ECO:0000256" key="1">
    <source>
        <dbReference type="PROSITE-ProRule" id="PRU00047"/>
    </source>
</evidence>
<feature type="domain" description="CCHC-type" evidence="3">
    <location>
        <begin position="207"/>
        <end position="220"/>
    </location>
</feature>
<dbReference type="InterPro" id="IPR025836">
    <property type="entry name" value="Zn_knuckle_CX2CX4HX4C"/>
</dbReference>
<sequence>MAEDIADILQGFTLLNKELQITELGTQELAFGIKECQSSLLGKIVGEKIANFTGVKNFVTSAWGYPRDLTVAELGPNLFQFILPRQDDRERIAQGGPWIIDNQLLVLNSWYEGIENDEKAFNLAPLWVQVWNLPVHYISKEVGKKIGSVFHLVKDVIIPQTGGKEGRHLKLAVVVDITQPLLRGTTIKVAGIAKWIQFKYERCPDFCYKCGRIGHSERSCSMVVCGREGQKDNQYEIWMRAGYGNGPKSVQKTNSSVIFNPQRHHWNYQNGEWLEKDGPESQAFSQRRDGSPGLIKELQRQPVHEQAESQQEDYAKDKRKARMEGTAGTSSNIAMVANREVVALTELPQTQYCGDLP</sequence>
<evidence type="ECO:0000256" key="2">
    <source>
        <dbReference type="SAM" id="MobiDB-lite"/>
    </source>
</evidence>
<keyword evidence="1" id="KW-0479">Metal-binding</keyword>
<proteinExistence type="predicted"/>
<dbReference type="Proteomes" id="UP001652660">
    <property type="component" value="Chromosome 6e"/>
</dbReference>
<dbReference type="AlphaFoldDB" id="A0A6P6SZX9"/>
<dbReference type="GO" id="GO:0008270">
    <property type="term" value="F:zinc ion binding"/>
    <property type="evidence" value="ECO:0007669"/>
    <property type="project" value="UniProtKB-KW"/>
</dbReference>
<organism evidence="4 5">
    <name type="scientific">Coffea arabica</name>
    <name type="common">Arabian coffee</name>
    <dbReference type="NCBI Taxonomy" id="13443"/>
    <lineage>
        <taxon>Eukaryota</taxon>
        <taxon>Viridiplantae</taxon>
        <taxon>Streptophyta</taxon>
        <taxon>Embryophyta</taxon>
        <taxon>Tracheophyta</taxon>
        <taxon>Spermatophyta</taxon>
        <taxon>Magnoliopsida</taxon>
        <taxon>eudicotyledons</taxon>
        <taxon>Gunneridae</taxon>
        <taxon>Pentapetalae</taxon>
        <taxon>asterids</taxon>
        <taxon>lamiids</taxon>
        <taxon>Gentianales</taxon>
        <taxon>Rubiaceae</taxon>
        <taxon>Ixoroideae</taxon>
        <taxon>Gardenieae complex</taxon>
        <taxon>Bertiereae - Coffeeae clade</taxon>
        <taxon>Coffeeae</taxon>
        <taxon>Coffea</taxon>
    </lineage>
</organism>
<keyword evidence="1" id="KW-0863">Zinc-finger</keyword>
<evidence type="ECO:0000259" key="3">
    <source>
        <dbReference type="PROSITE" id="PS50158"/>
    </source>
</evidence>
<protein>
    <recommendedName>
        <fullName evidence="3">CCHC-type domain-containing protein</fullName>
    </recommendedName>
</protein>
<reference evidence="4" key="1">
    <citation type="journal article" date="2025" name="Foods">
        <title>Unveiling the Microbial Signatures of Arabica Coffee Cherries: Insights into Ripeness Specific Diversity, Functional Traits, and Implications for Quality and Safety.</title>
        <authorList>
            <consortium name="RefSeq"/>
            <person name="Tenea G.N."/>
            <person name="Cifuentes V."/>
            <person name="Reyes P."/>
            <person name="Cevallos-Vallejos M."/>
        </authorList>
    </citation>
    <scope>NUCLEOTIDE SEQUENCE [LARGE SCALE GENOMIC DNA]</scope>
</reference>
<reference evidence="5" key="2">
    <citation type="submission" date="2025-08" db="UniProtKB">
        <authorList>
            <consortium name="RefSeq"/>
        </authorList>
    </citation>
    <scope>IDENTIFICATION</scope>
    <source>
        <tissue evidence="5">Leaves</tissue>
    </source>
</reference>
<keyword evidence="4" id="KW-1185">Reference proteome</keyword>
<dbReference type="OrthoDB" id="1096772at2759"/>
<dbReference type="RefSeq" id="XP_027071609.1">
    <property type="nucleotide sequence ID" value="XM_027215808.1"/>
</dbReference>
<dbReference type="InterPro" id="IPR001878">
    <property type="entry name" value="Znf_CCHC"/>
</dbReference>
<evidence type="ECO:0000313" key="4">
    <source>
        <dbReference type="Proteomes" id="UP001652660"/>
    </source>
</evidence>
<dbReference type="Pfam" id="PF14111">
    <property type="entry name" value="DUF4283"/>
    <property type="match status" value="1"/>
</dbReference>
<gene>
    <name evidence="5" type="primary">LOC113696384</name>
</gene>
<feature type="region of interest" description="Disordered" evidence="2">
    <location>
        <begin position="299"/>
        <end position="332"/>
    </location>
</feature>
<keyword evidence="1" id="KW-0862">Zinc</keyword>
<dbReference type="PANTHER" id="PTHR31286:SF178">
    <property type="entry name" value="DUF4283 DOMAIN-CONTAINING PROTEIN"/>
    <property type="match status" value="1"/>
</dbReference>
<accession>A0A6P6SZX9</accession>
<name>A0A6P6SZX9_COFAR</name>
<dbReference type="GeneID" id="113696384"/>
<evidence type="ECO:0000313" key="5">
    <source>
        <dbReference type="RefSeq" id="XP_027071609.1"/>
    </source>
</evidence>
<dbReference type="PANTHER" id="PTHR31286">
    <property type="entry name" value="GLYCINE-RICH CELL WALL STRUCTURAL PROTEIN 1.8-LIKE"/>
    <property type="match status" value="1"/>
</dbReference>
<dbReference type="Pfam" id="PF14392">
    <property type="entry name" value="zf-CCHC_4"/>
    <property type="match status" value="1"/>
</dbReference>